<gene>
    <name evidence="1" type="ORF">ABNX05_18485</name>
</gene>
<accession>A0ABV1MVT1</accession>
<evidence type="ECO:0000313" key="2">
    <source>
        <dbReference type="Proteomes" id="UP001478862"/>
    </source>
</evidence>
<dbReference type="InterPro" id="IPR023181">
    <property type="entry name" value="Homospermid_syn-like_C"/>
</dbReference>
<dbReference type="RefSeq" id="WP_349661054.1">
    <property type="nucleotide sequence ID" value="NZ_JBEGDG010000016.1"/>
</dbReference>
<reference evidence="1 2" key="1">
    <citation type="submission" date="2024-06" db="EMBL/GenBank/DDBJ databases">
        <title>Lysinibacillus zambalefons sp. nov., a Novel Firmicute Isolated from the Poon Bato Zambales Hyperalkaline Spring.</title>
        <authorList>
            <person name="Aja J.A."/>
            <person name="Lazaro J.E.H."/>
            <person name="Llorin L.D."/>
            <person name="Lim K.R."/>
            <person name="Teodosio J."/>
            <person name="Dalisay D.S."/>
        </authorList>
    </citation>
    <scope>NUCLEOTIDE SEQUENCE [LARGE SCALE GENOMIC DNA]</scope>
    <source>
        <strain evidence="1 2">M3</strain>
    </source>
</reference>
<dbReference type="EMBL" id="JBEGDG010000016">
    <property type="protein sequence ID" value="MEQ6356615.1"/>
    <property type="molecule type" value="Genomic_DNA"/>
</dbReference>
<sequence length="421" mass="48605">MVVYNNSITILGSCGGVAKAVLAILNKTVQDKSDSINPIIEKSLIHLVDKREIDQKSLAHLYPNLRNQLVVHQFDLIDQPILMEHLKKTNTTVVIDVSWADTVEMMQCCDNLGINYINTALENPFIDENEELYEGFGLIERIRHLEKYKDEISNAVAIVCSGMNPGVVQWMTFELQKEVNDDSLLACYIVEHDTSFFKDKSKAKKNVIYTTWSPECFLDEAIMSYPMFMSQRTPLFLYEKVYDLEFKVNLGDKQFFGCLMPHEEVYSLGKMLNVESGFLYKVNDHTTELIVSNIDDLDNLWDFKMEVLDPHNAPLEGEDLCGVLLVYKDREKFMYNVMKNEEIFSQYQTNATYFQVACGVYASLAVVLMDEIEKGAYYVDELLKNTTNQFGNYLTYYMKDFVIGENNQSDGLLLERIRRKR</sequence>
<dbReference type="Gene3D" id="3.30.360.30">
    <property type="entry name" value="homospermidine synthase like"/>
    <property type="match status" value="1"/>
</dbReference>
<evidence type="ECO:0000313" key="1">
    <source>
        <dbReference type="EMBL" id="MEQ6356615.1"/>
    </source>
</evidence>
<dbReference type="Gene3D" id="3.40.50.720">
    <property type="entry name" value="NAD(P)-binding Rossmann-like Domain"/>
    <property type="match status" value="1"/>
</dbReference>
<name>A0ABV1MVT1_9BACI</name>
<dbReference type="Proteomes" id="UP001478862">
    <property type="component" value="Unassembled WGS sequence"/>
</dbReference>
<protein>
    <submittedName>
        <fullName evidence="1">S-adenosylmethionine decarboxylase related protein</fullName>
    </submittedName>
</protein>
<keyword evidence="2" id="KW-1185">Reference proteome</keyword>
<proteinExistence type="predicted"/>
<organism evidence="1 2">
    <name type="scientific">Lysinibacillus zambalensis</name>
    <dbReference type="NCBI Taxonomy" id="3160866"/>
    <lineage>
        <taxon>Bacteria</taxon>
        <taxon>Bacillati</taxon>
        <taxon>Bacillota</taxon>
        <taxon>Bacilli</taxon>
        <taxon>Bacillales</taxon>
        <taxon>Bacillaceae</taxon>
        <taxon>Lysinibacillus</taxon>
    </lineage>
</organism>
<comment type="caution">
    <text evidence="1">The sequence shown here is derived from an EMBL/GenBank/DDBJ whole genome shotgun (WGS) entry which is preliminary data.</text>
</comment>